<accession>A0A1F7UK62</accession>
<dbReference type="AlphaFoldDB" id="A0A1F7UK62"/>
<dbReference type="InterPro" id="IPR035908">
    <property type="entry name" value="F0_ATP_A_sf"/>
</dbReference>
<evidence type="ECO:0000256" key="3">
    <source>
        <dbReference type="ARBA" id="ARBA00022448"/>
    </source>
</evidence>
<dbReference type="InterPro" id="IPR000568">
    <property type="entry name" value="ATP_synth_F0_asu"/>
</dbReference>
<dbReference type="Gene3D" id="1.20.120.220">
    <property type="entry name" value="ATP synthase, F0 complex, subunit A"/>
    <property type="match status" value="1"/>
</dbReference>
<feature type="transmembrane region" description="Helical" evidence="11">
    <location>
        <begin position="233"/>
        <end position="255"/>
    </location>
</feature>
<dbReference type="Pfam" id="PF00119">
    <property type="entry name" value="ATP-synt_A"/>
    <property type="match status" value="1"/>
</dbReference>
<evidence type="ECO:0000256" key="1">
    <source>
        <dbReference type="ARBA" id="ARBA00004141"/>
    </source>
</evidence>
<evidence type="ECO:0000313" key="13">
    <source>
        <dbReference type="EMBL" id="OGL78097.1"/>
    </source>
</evidence>
<dbReference type="NCBIfam" id="TIGR01131">
    <property type="entry name" value="ATP_synt_6_or_A"/>
    <property type="match status" value="1"/>
</dbReference>
<evidence type="ECO:0000256" key="11">
    <source>
        <dbReference type="HAMAP-Rule" id="MF_01393"/>
    </source>
</evidence>
<dbReference type="GO" id="GO:0042777">
    <property type="term" value="P:proton motive force-driven plasma membrane ATP synthesis"/>
    <property type="evidence" value="ECO:0007669"/>
    <property type="project" value="TreeGrafter"/>
</dbReference>
<dbReference type="STRING" id="1802399.A3E39_04235"/>
<dbReference type="InterPro" id="IPR045082">
    <property type="entry name" value="ATP_syn_F0_a_bact/chloroplast"/>
</dbReference>
<evidence type="ECO:0000256" key="8">
    <source>
        <dbReference type="ARBA" id="ARBA00023065"/>
    </source>
</evidence>
<dbReference type="SUPFAM" id="SSF81336">
    <property type="entry name" value="F1F0 ATP synthase subunit A"/>
    <property type="match status" value="1"/>
</dbReference>
<evidence type="ECO:0000256" key="5">
    <source>
        <dbReference type="ARBA" id="ARBA00022692"/>
    </source>
</evidence>
<dbReference type="InterPro" id="IPR023011">
    <property type="entry name" value="ATP_synth_F0_asu_AS"/>
</dbReference>
<dbReference type="PANTHER" id="PTHR42823">
    <property type="entry name" value="ATP SYNTHASE SUBUNIT A, CHLOROPLASTIC"/>
    <property type="match status" value="1"/>
</dbReference>
<dbReference type="CDD" id="cd00310">
    <property type="entry name" value="ATP-synt_Fo_a_6"/>
    <property type="match status" value="1"/>
</dbReference>
<dbReference type="PANTHER" id="PTHR42823:SF3">
    <property type="entry name" value="ATP SYNTHASE SUBUNIT A, CHLOROPLASTIC"/>
    <property type="match status" value="1"/>
</dbReference>
<comment type="similarity">
    <text evidence="2 11 12">Belongs to the ATPase A chain family.</text>
</comment>
<evidence type="ECO:0000256" key="2">
    <source>
        <dbReference type="ARBA" id="ARBA00006810"/>
    </source>
</evidence>
<feature type="transmembrane region" description="Helical" evidence="11">
    <location>
        <begin position="176"/>
        <end position="198"/>
    </location>
</feature>
<comment type="function">
    <text evidence="11 12">Key component of the proton channel; it plays a direct role in the translocation of protons across the membrane.</text>
</comment>
<dbReference type="GO" id="GO:0005886">
    <property type="term" value="C:plasma membrane"/>
    <property type="evidence" value="ECO:0007669"/>
    <property type="project" value="UniProtKB-SubCell"/>
</dbReference>
<reference evidence="13 14" key="1">
    <citation type="journal article" date="2016" name="Nat. Commun.">
        <title>Thousands of microbial genomes shed light on interconnected biogeochemical processes in an aquifer system.</title>
        <authorList>
            <person name="Anantharaman K."/>
            <person name="Brown C.T."/>
            <person name="Hug L.A."/>
            <person name="Sharon I."/>
            <person name="Castelle C.J."/>
            <person name="Probst A.J."/>
            <person name="Thomas B.C."/>
            <person name="Singh A."/>
            <person name="Wilkins M.J."/>
            <person name="Karaoz U."/>
            <person name="Brodie E.L."/>
            <person name="Williams K.H."/>
            <person name="Hubbard S.S."/>
            <person name="Banfield J.F."/>
        </authorList>
    </citation>
    <scope>NUCLEOTIDE SEQUENCE [LARGE SCALE GENOMIC DNA]</scope>
</reference>
<evidence type="ECO:0000313" key="14">
    <source>
        <dbReference type="Proteomes" id="UP000176603"/>
    </source>
</evidence>
<dbReference type="EMBL" id="MGEH01000037">
    <property type="protein sequence ID" value="OGL78097.1"/>
    <property type="molecule type" value="Genomic_DNA"/>
</dbReference>
<dbReference type="PRINTS" id="PR00123">
    <property type="entry name" value="ATPASEA"/>
</dbReference>
<dbReference type="PROSITE" id="PS00449">
    <property type="entry name" value="ATPASE_A"/>
    <property type="match status" value="1"/>
</dbReference>
<name>A0A1F7UK62_9BACT</name>
<gene>
    <name evidence="11" type="primary">atpB</name>
    <name evidence="13" type="ORF">A3E39_04235</name>
</gene>
<keyword evidence="8 11" id="KW-0406">Ion transport</keyword>
<feature type="transmembrane region" description="Helical" evidence="11">
    <location>
        <begin position="21"/>
        <end position="39"/>
    </location>
</feature>
<organism evidence="13 14">
    <name type="scientific">Candidatus Uhrbacteria bacterium RIFCSPHIGHO2_12_FULL_60_25</name>
    <dbReference type="NCBI Taxonomy" id="1802399"/>
    <lineage>
        <taxon>Bacteria</taxon>
        <taxon>Candidatus Uhriibacteriota</taxon>
    </lineage>
</organism>
<dbReference type="Proteomes" id="UP000176603">
    <property type="component" value="Unassembled WGS sequence"/>
</dbReference>
<dbReference type="GO" id="GO:0045259">
    <property type="term" value="C:proton-transporting ATP synthase complex"/>
    <property type="evidence" value="ECO:0007669"/>
    <property type="project" value="UniProtKB-KW"/>
</dbReference>
<keyword evidence="9 11" id="KW-0472">Membrane</keyword>
<keyword evidence="5 11" id="KW-0812">Transmembrane</keyword>
<evidence type="ECO:0000256" key="12">
    <source>
        <dbReference type="RuleBase" id="RU000483"/>
    </source>
</evidence>
<comment type="subcellular location">
    <subcellularLocation>
        <location evidence="11 12">Cell membrane</location>
        <topology evidence="11 12">Multi-pass membrane protein</topology>
    </subcellularLocation>
    <subcellularLocation>
        <location evidence="1">Membrane</location>
        <topology evidence="1">Multi-pass membrane protein</topology>
    </subcellularLocation>
</comment>
<comment type="caution">
    <text evidence="13">The sequence shown here is derived from an EMBL/GenBank/DDBJ whole genome shotgun (WGS) entry which is preliminary data.</text>
</comment>
<keyword evidence="6 11" id="KW-0375">Hydrogen ion transport</keyword>
<evidence type="ECO:0000256" key="7">
    <source>
        <dbReference type="ARBA" id="ARBA00022989"/>
    </source>
</evidence>
<feature type="transmembrane region" description="Helical" evidence="11">
    <location>
        <begin position="78"/>
        <end position="97"/>
    </location>
</feature>
<dbReference type="HAMAP" id="MF_01393">
    <property type="entry name" value="ATP_synth_a_bact"/>
    <property type="match status" value="1"/>
</dbReference>
<dbReference type="GO" id="GO:0046933">
    <property type="term" value="F:proton-transporting ATP synthase activity, rotational mechanism"/>
    <property type="evidence" value="ECO:0007669"/>
    <property type="project" value="UniProtKB-UniRule"/>
</dbReference>
<keyword evidence="3 11" id="KW-0813">Transport</keyword>
<proteinExistence type="inferred from homology"/>
<evidence type="ECO:0000256" key="6">
    <source>
        <dbReference type="ARBA" id="ARBA00022781"/>
    </source>
</evidence>
<keyword evidence="4 11" id="KW-0138">CF(0)</keyword>
<feature type="transmembrane region" description="Helical" evidence="11">
    <location>
        <begin position="204"/>
        <end position="226"/>
    </location>
</feature>
<keyword evidence="10 11" id="KW-0066">ATP synthesis</keyword>
<keyword evidence="11" id="KW-1003">Cell membrane</keyword>
<evidence type="ECO:0000256" key="4">
    <source>
        <dbReference type="ARBA" id="ARBA00022547"/>
    </source>
</evidence>
<feature type="transmembrane region" description="Helical" evidence="11">
    <location>
        <begin position="131"/>
        <end position="155"/>
    </location>
</feature>
<evidence type="ECO:0000256" key="10">
    <source>
        <dbReference type="ARBA" id="ARBA00023310"/>
    </source>
</evidence>
<sequence length="275" mass="30200">MTVPVIAEPVVRIGAFTVTNALVNSSLLMLAIVSFSFWFRSSLHKIPGRIQNLIELLLETMLGYFDQVTKSRAKSKRFLPLVGSLFIFILLSNWMGLLPGTGSIGVWQVVHGELELVPILRPAMSDLNLTLAMALLSIITSHVLGMLTVGFFVHWNRFIQLGGLWKGVKTLNPMKILVAMIEFLVGLLEIVSELAKVLSLSLRLFGNIFAGEVLMTVIAGLVSFIVPMPFMLLEILVGIVQATVFSMLTLVYLSVLTEKPHGSHEEHPVAVASHA</sequence>
<protein>
    <recommendedName>
        <fullName evidence="11 12">ATP synthase subunit a</fullName>
    </recommendedName>
    <alternativeName>
        <fullName evidence="11">ATP synthase F0 sector subunit a</fullName>
    </alternativeName>
    <alternativeName>
        <fullName evidence="11">F-ATPase subunit 6</fullName>
    </alternativeName>
</protein>
<keyword evidence="7 11" id="KW-1133">Transmembrane helix</keyword>
<evidence type="ECO:0000256" key="9">
    <source>
        <dbReference type="ARBA" id="ARBA00023136"/>
    </source>
</evidence>